<keyword evidence="3" id="KW-0486">Methionine biosynthesis</keyword>
<dbReference type="Proteomes" id="UP000600363">
    <property type="component" value="Unassembled WGS sequence"/>
</dbReference>
<dbReference type="InterPro" id="IPR046342">
    <property type="entry name" value="CBS_dom_sf"/>
</dbReference>
<evidence type="ECO:0000256" key="2">
    <source>
        <dbReference type="ARBA" id="ARBA00023122"/>
    </source>
</evidence>
<keyword evidence="1" id="KW-0028">Amino-acid biosynthesis</keyword>
<dbReference type="Pfam" id="PF00571">
    <property type="entry name" value="CBS"/>
    <property type="match status" value="4"/>
</dbReference>
<feature type="domain" description="CBS" evidence="6">
    <location>
        <begin position="107"/>
        <end position="164"/>
    </location>
</feature>
<feature type="domain" description="CBS" evidence="6">
    <location>
        <begin position="184"/>
        <end position="239"/>
    </location>
</feature>
<evidence type="ECO:0000313" key="8">
    <source>
        <dbReference type="Proteomes" id="UP000600363"/>
    </source>
</evidence>
<accession>A0A832RXN6</accession>
<dbReference type="PANTHER" id="PTHR43080:SF2">
    <property type="entry name" value="CBS DOMAIN-CONTAINING PROTEIN"/>
    <property type="match status" value="1"/>
</dbReference>
<dbReference type="RefSeq" id="WP_052353175.1">
    <property type="nucleotide sequence ID" value="NZ_DUIH01000013.1"/>
</dbReference>
<organism evidence="7 8">
    <name type="scientific">Methermicoccus shengliensis</name>
    <dbReference type="NCBI Taxonomy" id="660064"/>
    <lineage>
        <taxon>Archaea</taxon>
        <taxon>Methanobacteriati</taxon>
        <taxon>Methanobacteriota</taxon>
        <taxon>Stenosarchaea group</taxon>
        <taxon>Methanomicrobia</taxon>
        <taxon>Methanosarcinales</taxon>
        <taxon>Methermicoccaceae</taxon>
        <taxon>Methermicoccus</taxon>
    </lineage>
</organism>
<proteinExistence type="predicted"/>
<evidence type="ECO:0000259" key="6">
    <source>
        <dbReference type="PROSITE" id="PS51371"/>
    </source>
</evidence>
<protein>
    <submittedName>
        <fullName evidence="7">CBS domain-containing protein</fullName>
    </submittedName>
</protein>
<dbReference type="GO" id="GO:0009086">
    <property type="term" value="P:methionine biosynthetic process"/>
    <property type="evidence" value="ECO:0007669"/>
    <property type="project" value="UniProtKB-KW"/>
</dbReference>
<dbReference type="PANTHER" id="PTHR43080">
    <property type="entry name" value="CBS DOMAIN-CONTAINING PROTEIN CBSX3, MITOCHONDRIAL"/>
    <property type="match status" value="1"/>
</dbReference>
<dbReference type="Gene3D" id="3.10.580.10">
    <property type="entry name" value="CBS-domain"/>
    <property type="match status" value="2"/>
</dbReference>
<dbReference type="AlphaFoldDB" id="A0A832RXN6"/>
<dbReference type="InterPro" id="IPR051257">
    <property type="entry name" value="Diverse_CBS-Domain"/>
</dbReference>
<keyword evidence="2 4" id="KW-0129">CBS domain</keyword>
<gene>
    <name evidence="7" type="ORF">HA299_04445</name>
</gene>
<reference evidence="7" key="1">
    <citation type="journal article" date="2020" name="bioRxiv">
        <title>A rank-normalized archaeal taxonomy based on genome phylogeny resolves widespread incomplete and uneven classifications.</title>
        <authorList>
            <person name="Rinke C."/>
            <person name="Chuvochina M."/>
            <person name="Mussig A.J."/>
            <person name="Chaumeil P.-A."/>
            <person name="Waite D.W."/>
            <person name="Whitman W.B."/>
            <person name="Parks D.H."/>
            <person name="Hugenholtz P."/>
        </authorList>
    </citation>
    <scope>NUCLEOTIDE SEQUENCE</scope>
    <source>
        <strain evidence="7">UBA12518</strain>
    </source>
</reference>
<dbReference type="InterPro" id="IPR000644">
    <property type="entry name" value="CBS_dom"/>
</dbReference>
<dbReference type="SMART" id="SM00116">
    <property type="entry name" value="CBS"/>
    <property type="match status" value="4"/>
</dbReference>
<name>A0A832RXN6_9EURY</name>
<evidence type="ECO:0000256" key="5">
    <source>
        <dbReference type="SAM" id="MobiDB-lite"/>
    </source>
</evidence>
<evidence type="ECO:0000313" key="7">
    <source>
        <dbReference type="EMBL" id="HIH69852.1"/>
    </source>
</evidence>
<evidence type="ECO:0000256" key="3">
    <source>
        <dbReference type="ARBA" id="ARBA00023167"/>
    </source>
</evidence>
<feature type="domain" description="CBS" evidence="6">
    <location>
        <begin position="258"/>
        <end position="314"/>
    </location>
</feature>
<feature type="region of interest" description="Disordered" evidence="5">
    <location>
        <begin position="1"/>
        <end position="20"/>
    </location>
</feature>
<dbReference type="SUPFAM" id="SSF54631">
    <property type="entry name" value="CBS-domain pair"/>
    <property type="match status" value="3"/>
</dbReference>
<comment type="caution">
    <text evidence="7">The sequence shown here is derived from an EMBL/GenBank/DDBJ whole genome shotgun (WGS) entry which is preliminary data.</text>
</comment>
<dbReference type="EMBL" id="DUIH01000013">
    <property type="protein sequence ID" value="HIH69852.1"/>
    <property type="molecule type" value="Genomic_DNA"/>
</dbReference>
<sequence>MRRRHTAGSPTPSDEGAIRGGTALWAGTREVVCIPRTTTIMGAVKTMLEHGVRRLPVVDAGTYRLEGMVYTTHIVNLLGGGHLHKLVRNRYRNNLLAAINEDVRAIMERNVPTLSMEADVHDAISTMAKEGVGGLPLLDDERRVVGIITERDVLRLVARDIPAEMEELAMAIRALDGIRVEEVMSTNVVCADAEDALLDGMKLMVGRGFRRLPLTKNGVLIGVVTSSDVVRYLGEGEVFSRLVGGAVGEALQVPLKSLVRMDVLTTDIKSSIKDAALSMTAWGVGCLPVIGRGELVGIITERDVVRVLHERGYA</sequence>
<dbReference type="PROSITE" id="PS51371">
    <property type="entry name" value="CBS"/>
    <property type="match status" value="4"/>
</dbReference>
<feature type="domain" description="CBS" evidence="6">
    <location>
        <begin position="27"/>
        <end position="86"/>
    </location>
</feature>
<evidence type="ECO:0000256" key="1">
    <source>
        <dbReference type="ARBA" id="ARBA00022605"/>
    </source>
</evidence>
<evidence type="ECO:0000256" key="4">
    <source>
        <dbReference type="PROSITE-ProRule" id="PRU00703"/>
    </source>
</evidence>